<evidence type="ECO:0000313" key="3">
    <source>
        <dbReference type="Proteomes" id="UP001044222"/>
    </source>
</evidence>
<feature type="compositionally biased region" description="Low complexity" evidence="1">
    <location>
        <begin position="11"/>
        <end position="30"/>
    </location>
</feature>
<proteinExistence type="predicted"/>
<gene>
    <name evidence="2" type="ORF">ANANG_G00114120</name>
</gene>
<keyword evidence="3" id="KW-1185">Reference proteome</keyword>
<organism evidence="2 3">
    <name type="scientific">Anguilla anguilla</name>
    <name type="common">European freshwater eel</name>
    <name type="synonym">Muraena anguilla</name>
    <dbReference type="NCBI Taxonomy" id="7936"/>
    <lineage>
        <taxon>Eukaryota</taxon>
        <taxon>Metazoa</taxon>
        <taxon>Chordata</taxon>
        <taxon>Craniata</taxon>
        <taxon>Vertebrata</taxon>
        <taxon>Euteleostomi</taxon>
        <taxon>Actinopterygii</taxon>
        <taxon>Neopterygii</taxon>
        <taxon>Teleostei</taxon>
        <taxon>Anguilliformes</taxon>
        <taxon>Anguillidae</taxon>
        <taxon>Anguilla</taxon>
    </lineage>
</organism>
<dbReference type="AlphaFoldDB" id="A0A9D3MC96"/>
<dbReference type="EMBL" id="JAFIRN010000006">
    <property type="protein sequence ID" value="KAG5846362.1"/>
    <property type="molecule type" value="Genomic_DNA"/>
</dbReference>
<dbReference type="Proteomes" id="UP001044222">
    <property type="component" value="Unassembled WGS sequence"/>
</dbReference>
<feature type="compositionally biased region" description="Low complexity" evidence="1">
    <location>
        <begin position="93"/>
        <end position="110"/>
    </location>
</feature>
<protein>
    <submittedName>
        <fullName evidence="2">Uncharacterized protein</fullName>
    </submittedName>
</protein>
<feature type="region of interest" description="Disordered" evidence="1">
    <location>
        <begin position="1"/>
        <end position="149"/>
    </location>
</feature>
<sequence>MRGVRGGGVRLAEALPGARPAGARGAAAGEVRLRPLPPAGGDAAEPAAASRGRTHQRARLRLRRLRQALQAAQGHQRPRPPRARPQDPPGVPPLRQAARQQGRPGAAPAHAHGREALPLRGLRRQVRPEILLQHPHQKHSSGSERKEVQ</sequence>
<comment type="caution">
    <text evidence="2">The sequence shown here is derived from an EMBL/GenBank/DDBJ whole genome shotgun (WGS) entry which is preliminary data.</text>
</comment>
<feature type="compositionally biased region" description="Low complexity" evidence="1">
    <location>
        <begin position="39"/>
        <end position="49"/>
    </location>
</feature>
<accession>A0A9D3MC96</accession>
<evidence type="ECO:0000313" key="2">
    <source>
        <dbReference type="EMBL" id="KAG5846362.1"/>
    </source>
</evidence>
<name>A0A9D3MC96_ANGAN</name>
<reference evidence="2" key="1">
    <citation type="submission" date="2021-01" db="EMBL/GenBank/DDBJ databases">
        <title>A chromosome-scale assembly of European eel, Anguilla anguilla.</title>
        <authorList>
            <person name="Henkel C."/>
            <person name="Jong-Raadsen S.A."/>
            <person name="Dufour S."/>
            <person name="Weltzien F.-A."/>
            <person name="Palstra A.P."/>
            <person name="Pelster B."/>
            <person name="Spaink H.P."/>
            <person name="Van Den Thillart G.E."/>
            <person name="Jansen H."/>
            <person name="Zahm M."/>
            <person name="Klopp C."/>
            <person name="Cedric C."/>
            <person name="Louis A."/>
            <person name="Berthelot C."/>
            <person name="Parey E."/>
            <person name="Roest Crollius H."/>
            <person name="Montfort J."/>
            <person name="Robinson-Rechavi M."/>
            <person name="Bucao C."/>
            <person name="Bouchez O."/>
            <person name="Gislard M."/>
            <person name="Lluch J."/>
            <person name="Milhes M."/>
            <person name="Lampietro C."/>
            <person name="Lopez Roques C."/>
            <person name="Donnadieu C."/>
            <person name="Braasch I."/>
            <person name="Desvignes T."/>
            <person name="Postlethwait J."/>
            <person name="Bobe J."/>
            <person name="Guiguen Y."/>
            <person name="Dirks R."/>
        </authorList>
    </citation>
    <scope>NUCLEOTIDE SEQUENCE</scope>
    <source>
        <strain evidence="2">Tag_6206</strain>
        <tissue evidence="2">Liver</tissue>
    </source>
</reference>
<feature type="compositionally biased region" description="Basic residues" evidence="1">
    <location>
        <begin position="52"/>
        <end position="66"/>
    </location>
</feature>
<evidence type="ECO:0000256" key="1">
    <source>
        <dbReference type="SAM" id="MobiDB-lite"/>
    </source>
</evidence>